<accession>A0A3P7LSU3</accession>
<dbReference type="Proteomes" id="UP000281553">
    <property type="component" value="Unassembled WGS sequence"/>
</dbReference>
<dbReference type="OrthoDB" id="6279956at2759"/>
<keyword evidence="2" id="KW-1185">Reference proteome</keyword>
<evidence type="ECO:0000313" key="1">
    <source>
        <dbReference type="EMBL" id="VDN09311.1"/>
    </source>
</evidence>
<evidence type="ECO:0000313" key="2">
    <source>
        <dbReference type="Proteomes" id="UP000281553"/>
    </source>
</evidence>
<name>A0A3P7LSU3_DIBLA</name>
<protein>
    <submittedName>
        <fullName evidence="1">Uncharacterized protein</fullName>
    </submittedName>
</protein>
<gene>
    <name evidence="1" type="ORF">DILT_LOCUS5142</name>
</gene>
<sequence length="124" mass="14798">MFIAMKILVYSVSVWSVLLYGFERWAVRVEDGRKLEAFDHHCLRTFLRVKYIEFIINETVLTLRDSIAGISQTIHEIPIRLLSNVLRFSPHDVYYAAYYPVPQPTWRRRREKQFKVSSKTFVKT</sequence>
<dbReference type="EMBL" id="UYRU01046776">
    <property type="protein sequence ID" value="VDN09311.1"/>
    <property type="molecule type" value="Genomic_DNA"/>
</dbReference>
<reference evidence="1 2" key="1">
    <citation type="submission" date="2018-11" db="EMBL/GenBank/DDBJ databases">
        <authorList>
            <consortium name="Pathogen Informatics"/>
        </authorList>
    </citation>
    <scope>NUCLEOTIDE SEQUENCE [LARGE SCALE GENOMIC DNA]</scope>
</reference>
<dbReference type="AlphaFoldDB" id="A0A3P7LSU3"/>
<organism evidence="1 2">
    <name type="scientific">Dibothriocephalus latus</name>
    <name type="common">Fish tapeworm</name>
    <name type="synonym">Diphyllobothrium latum</name>
    <dbReference type="NCBI Taxonomy" id="60516"/>
    <lineage>
        <taxon>Eukaryota</taxon>
        <taxon>Metazoa</taxon>
        <taxon>Spiralia</taxon>
        <taxon>Lophotrochozoa</taxon>
        <taxon>Platyhelminthes</taxon>
        <taxon>Cestoda</taxon>
        <taxon>Eucestoda</taxon>
        <taxon>Diphyllobothriidea</taxon>
        <taxon>Diphyllobothriidae</taxon>
        <taxon>Dibothriocephalus</taxon>
    </lineage>
</organism>
<proteinExistence type="predicted"/>